<dbReference type="RefSeq" id="WP_341567831.1">
    <property type="nucleotide sequence ID" value="NZ_JBAKAR010000013.1"/>
</dbReference>
<evidence type="ECO:0000256" key="2">
    <source>
        <dbReference type="SAM" id="Phobius"/>
    </source>
</evidence>
<comment type="caution">
    <text evidence="3">The sequence shown here is derived from an EMBL/GenBank/DDBJ whole genome shotgun (WGS) entry which is preliminary data.</text>
</comment>
<accession>A0ABU9G729</accession>
<protein>
    <submittedName>
        <fullName evidence="3">Uncharacterized protein</fullName>
    </submittedName>
</protein>
<keyword evidence="4" id="KW-1185">Reference proteome</keyword>
<dbReference type="EMBL" id="JBAKAR010000013">
    <property type="protein sequence ID" value="MEL0614304.1"/>
    <property type="molecule type" value="Genomic_DNA"/>
</dbReference>
<proteinExistence type="predicted"/>
<keyword evidence="2" id="KW-1133">Transmembrane helix</keyword>
<organism evidence="3 4">
    <name type="scientific">Marinomonas arenicola</name>
    <dbReference type="NCBI Taxonomy" id="569601"/>
    <lineage>
        <taxon>Bacteria</taxon>
        <taxon>Pseudomonadati</taxon>
        <taxon>Pseudomonadota</taxon>
        <taxon>Gammaproteobacteria</taxon>
        <taxon>Oceanospirillales</taxon>
        <taxon>Oceanospirillaceae</taxon>
        <taxon>Marinomonas</taxon>
    </lineage>
</organism>
<keyword evidence="1" id="KW-0175">Coiled coil</keyword>
<evidence type="ECO:0000256" key="1">
    <source>
        <dbReference type="SAM" id="Coils"/>
    </source>
</evidence>
<feature type="transmembrane region" description="Helical" evidence="2">
    <location>
        <begin position="21"/>
        <end position="41"/>
    </location>
</feature>
<dbReference type="Proteomes" id="UP001379949">
    <property type="component" value="Unassembled WGS sequence"/>
</dbReference>
<evidence type="ECO:0000313" key="3">
    <source>
        <dbReference type="EMBL" id="MEL0614304.1"/>
    </source>
</evidence>
<keyword evidence="2" id="KW-0812">Transmembrane</keyword>
<feature type="transmembrane region" description="Helical" evidence="2">
    <location>
        <begin position="191"/>
        <end position="212"/>
    </location>
</feature>
<name>A0ABU9G729_9GAMM</name>
<sequence>MTKQDASLNLPRKELIGSVQKGVFALLLALVVGAVGLYKFVDLEFGERAEKQAGLATLMIHTNTAERYWFEWLLSDQRAGVNVSFSEVKESELLPMKLLEVYTHIDLLLSRYQQVNSNARFLDVKPELSFLKKITDQHQASRVAKSRRLFVQEKEKIRRFIARAGEQGREFAEQKLALNARNKTLFDYGEWGLLVVFGGIALLLVILSTTLVKRLGKGFQHLHVVLEKHKQGSFASDQNYNVIDEFTDLGRLFENELSARELELSESILDQKLMTLGMSHLASAFLIADKKGDVKWLSKGFSDLWKQNASVFEPLFDIDPGIDGPLGERLPDNILSGDHDIKLSLLEGRYSVVVERLIDQESDDVSFLVSLTPLSQLAEIEVLRKSLELMVQGTWHYPIRVLRSDSPFQDFSLLLEEIRRSVIDLINAAEHSELQPSLDFKITKLQQIKTLLTAKINDNCEHIKSIVPVNNALSESLVSELGNVSSLSHQIDDTILVGYELLLQRLVLVEKDVAGQVLLLNDVDRCLNEVRAGVLASLSATEDSSEQIRQRFSIDLEHDISSVQQQIFAMQEGVSLTLSLLESDHSIGAARLERAKQSVNEIQDRIDNLLLEVTRLDDSGNKEIIALIENTDGLDES</sequence>
<gene>
    <name evidence="3" type="ORF">V6242_14195</name>
</gene>
<reference evidence="3 4" key="1">
    <citation type="submission" date="2024-02" db="EMBL/GenBank/DDBJ databases">
        <title>Bacteria isolated from the canopy kelp, Nereocystis luetkeana.</title>
        <authorList>
            <person name="Pfister C.A."/>
            <person name="Younker I.T."/>
            <person name="Light S.H."/>
        </authorList>
    </citation>
    <scope>NUCLEOTIDE SEQUENCE [LARGE SCALE GENOMIC DNA]</scope>
    <source>
        <strain evidence="3 4">TI.4.07</strain>
    </source>
</reference>
<feature type="coiled-coil region" evidence="1">
    <location>
        <begin position="592"/>
        <end position="619"/>
    </location>
</feature>
<keyword evidence="2" id="KW-0472">Membrane</keyword>
<evidence type="ECO:0000313" key="4">
    <source>
        <dbReference type="Proteomes" id="UP001379949"/>
    </source>
</evidence>